<gene>
    <name evidence="2" type="ORF">SEUCBS140593_007275</name>
</gene>
<evidence type="ECO:0000313" key="3">
    <source>
        <dbReference type="Proteomes" id="UP001642482"/>
    </source>
</evidence>
<feature type="signal peptide" evidence="1">
    <location>
        <begin position="1"/>
        <end position="18"/>
    </location>
</feature>
<evidence type="ECO:0000256" key="1">
    <source>
        <dbReference type="SAM" id="SignalP"/>
    </source>
</evidence>
<dbReference type="Proteomes" id="UP001642482">
    <property type="component" value="Unassembled WGS sequence"/>
</dbReference>
<accession>A0ABP0CBV2</accession>
<dbReference type="EMBL" id="CAWUHD010000086">
    <property type="protein sequence ID" value="CAK7229525.1"/>
    <property type="molecule type" value="Genomic_DNA"/>
</dbReference>
<organism evidence="2 3">
    <name type="scientific">Sporothrix eucalyptigena</name>
    <dbReference type="NCBI Taxonomy" id="1812306"/>
    <lineage>
        <taxon>Eukaryota</taxon>
        <taxon>Fungi</taxon>
        <taxon>Dikarya</taxon>
        <taxon>Ascomycota</taxon>
        <taxon>Pezizomycotina</taxon>
        <taxon>Sordariomycetes</taxon>
        <taxon>Sordariomycetidae</taxon>
        <taxon>Ophiostomatales</taxon>
        <taxon>Ophiostomataceae</taxon>
        <taxon>Sporothrix</taxon>
    </lineage>
</organism>
<feature type="chain" id="PRO_5046258010" evidence="1">
    <location>
        <begin position="19"/>
        <end position="162"/>
    </location>
</feature>
<sequence length="162" mass="16961">MVFLKRPLLLAVASSALAAPPSPFDYTPVPACPPCFTSTIYTPGVCSKPRCTAPAVPCASFVGEAATTTATITKVVNTNVCSVLPTVTRPYPCPTAPACEIADLSCTTTTATHTETTTSLLLDCSATRTPWIQPLPSDYTPTPPLLPSYAWPSAKPPVEMDS</sequence>
<keyword evidence="1" id="KW-0732">Signal</keyword>
<reference evidence="2 3" key="1">
    <citation type="submission" date="2024-01" db="EMBL/GenBank/DDBJ databases">
        <authorList>
            <person name="Allen C."/>
            <person name="Tagirdzhanova G."/>
        </authorList>
    </citation>
    <scope>NUCLEOTIDE SEQUENCE [LARGE SCALE GENOMIC DNA]</scope>
</reference>
<keyword evidence="3" id="KW-1185">Reference proteome</keyword>
<comment type="caution">
    <text evidence="2">The sequence shown here is derived from an EMBL/GenBank/DDBJ whole genome shotgun (WGS) entry which is preliminary data.</text>
</comment>
<protein>
    <submittedName>
        <fullName evidence="2">Uncharacterized protein</fullName>
    </submittedName>
</protein>
<proteinExistence type="predicted"/>
<name>A0ABP0CBV2_9PEZI</name>
<evidence type="ECO:0000313" key="2">
    <source>
        <dbReference type="EMBL" id="CAK7229525.1"/>
    </source>
</evidence>